<reference evidence="2" key="1">
    <citation type="submission" date="2020-03" db="EMBL/GenBank/DDBJ databases">
        <authorList>
            <person name="Weist P."/>
        </authorList>
    </citation>
    <scope>NUCLEOTIDE SEQUENCE</scope>
</reference>
<evidence type="ECO:0000313" key="2">
    <source>
        <dbReference type="EMBL" id="CAB1434819.1"/>
    </source>
</evidence>
<dbReference type="EMBL" id="CADEAL010001700">
    <property type="protein sequence ID" value="CAB1434819.1"/>
    <property type="molecule type" value="Genomic_DNA"/>
</dbReference>
<sequence>MEIEALEQQLPDQWVDPGSCEEPEEEPRRSRPTCDVTSLLLCLDPRLLPAPVTLESPRLHERISDESHRTSRAKLLELIGSPLCSSEEEEEECLLVETIMWCSTCRRGTFTPEHRKVSPHILSSAARRHSEGHRGFKDLLRLLRFRSTHIGPHTFCPGSPQGSDAAHTHLAAVSPENHSFGSRFGERPSRMSEVYNTFLSSFSGSNGSSRNEERTSSGSCVNIMAAGCLFSFMQETNSRTSPIMGASGYKRERKWFSGHRDTELLKLNLNSSVMVVSIRGSINT</sequence>
<dbReference type="AlphaFoldDB" id="A0A9N7URB6"/>
<name>A0A9N7URB6_PLEPL</name>
<evidence type="ECO:0000313" key="3">
    <source>
        <dbReference type="Proteomes" id="UP001153269"/>
    </source>
</evidence>
<protein>
    <submittedName>
        <fullName evidence="2">Uncharacterized protein</fullName>
    </submittedName>
</protein>
<dbReference type="Proteomes" id="UP001153269">
    <property type="component" value="Unassembled WGS sequence"/>
</dbReference>
<comment type="caution">
    <text evidence="2">The sequence shown here is derived from an EMBL/GenBank/DDBJ whole genome shotgun (WGS) entry which is preliminary data.</text>
</comment>
<gene>
    <name evidence="2" type="ORF">PLEPLA_LOCUS22928</name>
</gene>
<feature type="region of interest" description="Disordered" evidence="1">
    <location>
        <begin position="1"/>
        <end position="32"/>
    </location>
</feature>
<organism evidence="2 3">
    <name type="scientific">Pleuronectes platessa</name>
    <name type="common">European plaice</name>
    <dbReference type="NCBI Taxonomy" id="8262"/>
    <lineage>
        <taxon>Eukaryota</taxon>
        <taxon>Metazoa</taxon>
        <taxon>Chordata</taxon>
        <taxon>Craniata</taxon>
        <taxon>Vertebrata</taxon>
        <taxon>Euteleostomi</taxon>
        <taxon>Actinopterygii</taxon>
        <taxon>Neopterygii</taxon>
        <taxon>Teleostei</taxon>
        <taxon>Neoteleostei</taxon>
        <taxon>Acanthomorphata</taxon>
        <taxon>Carangaria</taxon>
        <taxon>Pleuronectiformes</taxon>
        <taxon>Pleuronectoidei</taxon>
        <taxon>Pleuronectidae</taxon>
        <taxon>Pleuronectes</taxon>
    </lineage>
</organism>
<accession>A0A9N7URB6</accession>
<proteinExistence type="predicted"/>
<keyword evidence="3" id="KW-1185">Reference proteome</keyword>
<evidence type="ECO:0000256" key="1">
    <source>
        <dbReference type="SAM" id="MobiDB-lite"/>
    </source>
</evidence>